<evidence type="ECO:0000313" key="10">
    <source>
        <dbReference type="Proteomes" id="UP000597444"/>
    </source>
</evidence>
<dbReference type="InterPro" id="IPR050819">
    <property type="entry name" value="Tripeptidyl-peptidase_I"/>
</dbReference>
<name>A0A8J3N1U4_9CHLR</name>
<dbReference type="SUPFAM" id="SSF54897">
    <property type="entry name" value="Protease propeptides/inhibitors"/>
    <property type="match status" value="1"/>
</dbReference>
<comment type="cofactor">
    <cofactor evidence="1">
        <name>Ca(2+)</name>
        <dbReference type="ChEBI" id="CHEBI:29108"/>
    </cofactor>
</comment>
<evidence type="ECO:0000256" key="2">
    <source>
        <dbReference type="ARBA" id="ARBA00022670"/>
    </source>
</evidence>
<dbReference type="Gene3D" id="3.40.50.200">
    <property type="entry name" value="Peptidase S8/S53 domain"/>
    <property type="match status" value="1"/>
</dbReference>
<dbReference type="CDD" id="cd11377">
    <property type="entry name" value="Pro-peptidase_S53"/>
    <property type="match status" value="1"/>
</dbReference>
<dbReference type="InterPro" id="IPR036852">
    <property type="entry name" value="Peptidase_S8/S53_dom_sf"/>
</dbReference>
<keyword evidence="6" id="KW-0106">Calcium</keyword>
<dbReference type="GO" id="GO:0046872">
    <property type="term" value="F:metal ion binding"/>
    <property type="evidence" value="ECO:0007669"/>
    <property type="project" value="UniProtKB-KW"/>
</dbReference>
<dbReference type="InterPro" id="IPR030400">
    <property type="entry name" value="Sedolisin_dom"/>
</dbReference>
<proteinExistence type="predicted"/>
<dbReference type="EMBL" id="BNJK01000001">
    <property type="protein sequence ID" value="GHO91652.1"/>
    <property type="molecule type" value="Genomic_DNA"/>
</dbReference>
<dbReference type="Pfam" id="PF09286">
    <property type="entry name" value="Pro-kuma_activ"/>
    <property type="match status" value="1"/>
</dbReference>
<dbReference type="PANTHER" id="PTHR14218:SF15">
    <property type="entry name" value="TRIPEPTIDYL-PEPTIDASE 1"/>
    <property type="match status" value="1"/>
</dbReference>
<dbReference type="PANTHER" id="PTHR14218">
    <property type="entry name" value="PROTEASE S8 TRIPEPTIDYL PEPTIDASE I CLN2"/>
    <property type="match status" value="1"/>
</dbReference>
<keyword evidence="5" id="KW-0720">Serine protease</keyword>
<dbReference type="GO" id="GO:0004252">
    <property type="term" value="F:serine-type endopeptidase activity"/>
    <property type="evidence" value="ECO:0007669"/>
    <property type="project" value="InterPro"/>
</dbReference>
<dbReference type="SMART" id="SM00944">
    <property type="entry name" value="Pro-kuma_activ"/>
    <property type="match status" value="1"/>
</dbReference>
<keyword evidence="2" id="KW-0645">Protease</keyword>
<comment type="caution">
    <text evidence="9">The sequence shown here is derived from an EMBL/GenBank/DDBJ whole genome shotgun (WGS) entry which is preliminary data.</text>
</comment>
<feature type="domain" description="Peptidase S53" evidence="8">
    <location>
        <begin position="230"/>
        <end position="590"/>
    </location>
</feature>
<keyword evidence="10" id="KW-1185">Reference proteome</keyword>
<dbReference type="AlphaFoldDB" id="A0A8J3N1U4"/>
<dbReference type="GO" id="GO:0006508">
    <property type="term" value="P:proteolysis"/>
    <property type="evidence" value="ECO:0007669"/>
    <property type="project" value="UniProtKB-KW"/>
</dbReference>
<dbReference type="CDD" id="cd04056">
    <property type="entry name" value="Peptidases_S53"/>
    <property type="match status" value="1"/>
</dbReference>
<evidence type="ECO:0000313" key="9">
    <source>
        <dbReference type="EMBL" id="GHO91652.1"/>
    </source>
</evidence>
<keyword evidence="4" id="KW-0378">Hydrolase</keyword>
<keyword evidence="3" id="KW-0479">Metal-binding</keyword>
<evidence type="ECO:0000256" key="6">
    <source>
        <dbReference type="ARBA" id="ARBA00022837"/>
    </source>
</evidence>
<accession>A0A8J3N1U4</accession>
<dbReference type="GO" id="GO:0008240">
    <property type="term" value="F:tripeptidyl-peptidase activity"/>
    <property type="evidence" value="ECO:0007669"/>
    <property type="project" value="TreeGrafter"/>
</dbReference>
<evidence type="ECO:0000256" key="7">
    <source>
        <dbReference type="ARBA" id="ARBA00023145"/>
    </source>
</evidence>
<protein>
    <submittedName>
        <fullName evidence="9">Pseudomonapepsin</fullName>
    </submittedName>
</protein>
<sequence>MDCRKEPRLVITRSVSTLIVAVVVMAVFVASSASPSLAAQASGTPGSRYLIPGLLIPALKHSIPLHATPHAVQQNMQLDLSIALKLRHPTELDALIAAQNNPRSSLYHRYITPSEFTALFAPDQAMVDVVAAYLRSQNIHVRSVSPNKLLIRASGSISSVEHAFNTTLADYVVAGQTVYAPATTPSVPATLSGMILNISGLDNVTHYHRLGKLAVKKEKQADPYHGPGGGYTPDAMHAAYNVKPLLTSGVNGSGQTIALFELDGYNPADIQTYFNYYHLGSPKYSDVLVGAATNTPGSSAAEVELDMEQIAAIAPGAQQKVYIGMNRISDVNDIYNQIVNDNSAKLVSISWGLCEASIGNAELQTLNNIFKQGVAQGQAFFAASGDSGAYDCGTPALAVDSPADDPNVVAVGGTTLQIGNDGNYLSETAWSCAFCTQRSQQGAGSGGGVSGYFARPAYQSGPGLNNAHRMVPDVSANADPVTGYSVYCSVAAAGCPDSGWVTVGGTSAATPLWVALAALMNQYLTNAHRPTLGSANAALYHLYNTTQTYTPYHDVTTGKNLYYEATTGYDLATGMGTPDAWNIARDLIASSGKDTQGRK</sequence>
<dbReference type="PROSITE" id="PS51695">
    <property type="entry name" value="SEDOLISIN"/>
    <property type="match status" value="1"/>
</dbReference>
<dbReference type="Proteomes" id="UP000597444">
    <property type="component" value="Unassembled WGS sequence"/>
</dbReference>
<keyword evidence="7" id="KW-0865">Zymogen</keyword>
<evidence type="ECO:0000256" key="3">
    <source>
        <dbReference type="ARBA" id="ARBA00022723"/>
    </source>
</evidence>
<evidence type="ECO:0000259" key="8">
    <source>
        <dbReference type="PROSITE" id="PS51695"/>
    </source>
</evidence>
<dbReference type="InterPro" id="IPR015366">
    <property type="entry name" value="S53_propep"/>
</dbReference>
<organism evidence="9 10">
    <name type="scientific">Reticulibacter mediterranei</name>
    <dbReference type="NCBI Taxonomy" id="2778369"/>
    <lineage>
        <taxon>Bacteria</taxon>
        <taxon>Bacillati</taxon>
        <taxon>Chloroflexota</taxon>
        <taxon>Ktedonobacteria</taxon>
        <taxon>Ktedonobacterales</taxon>
        <taxon>Reticulibacteraceae</taxon>
        <taxon>Reticulibacter</taxon>
    </lineage>
</organism>
<evidence type="ECO:0000256" key="4">
    <source>
        <dbReference type="ARBA" id="ARBA00022801"/>
    </source>
</evidence>
<evidence type="ECO:0000256" key="1">
    <source>
        <dbReference type="ARBA" id="ARBA00001913"/>
    </source>
</evidence>
<dbReference type="SUPFAM" id="SSF52743">
    <property type="entry name" value="Subtilisin-like"/>
    <property type="match status" value="1"/>
</dbReference>
<gene>
    <name evidence="9" type="ORF">KSF_017000</name>
</gene>
<dbReference type="PROSITE" id="PS00138">
    <property type="entry name" value="SUBTILASE_SER"/>
    <property type="match status" value="1"/>
</dbReference>
<evidence type="ECO:0000256" key="5">
    <source>
        <dbReference type="ARBA" id="ARBA00022825"/>
    </source>
</evidence>
<reference evidence="9" key="1">
    <citation type="submission" date="2020-10" db="EMBL/GenBank/DDBJ databases">
        <title>Taxonomic study of unclassified bacteria belonging to the class Ktedonobacteria.</title>
        <authorList>
            <person name="Yabe S."/>
            <person name="Wang C.M."/>
            <person name="Zheng Y."/>
            <person name="Sakai Y."/>
            <person name="Cavaletti L."/>
            <person name="Monciardini P."/>
            <person name="Donadio S."/>
        </authorList>
    </citation>
    <scope>NUCLEOTIDE SEQUENCE</scope>
    <source>
        <strain evidence="9">ID150040</strain>
    </source>
</reference>
<dbReference type="InterPro" id="IPR023828">
    <property type="entry name" value="Peptidase_S8_Ser-AS"/>
</dbReference>